<evidence type="ECO:0000256" key="1">
    <source>
        <dbReference type="ARBA" id="ARBA00022679"/>
    </source>
</evidence>
<dbReference type="RefSeq" id="WP_165882495.1">
    <property type="nucleotide sequence ID" value="NZ_CP035810.1"/>
</dbReference>
<accession>A0A6G8KTL7</accession>
<feature type="domain" description="Maltokinase N-terminal cap" evidence="5">
    <location>
        <begin position="20"/>
        <end position="106"/>
    </location>
</feature>
<keyword evidence="2" id="KW-0547">Nucleotide-binding</keyword>
<dbReference type="GO" id="GO:0005524">
    <property type="term" value="F:ATP binding"/>
    <property type="evidence" value="ECO:0007669"/>
    <property type="project" value="UniProtKB-KW"/>
</dbReference>
<dbReference type="EMBL" id="CP035810">
    <property type="protein sequence ID" value="QIN27925.1"/>
    <property type="molecule type" value="Genomic_DNA"/>
</dbReference>
<protein>
    <recommendedName>
        <fullName evidence="5">Maltokinase N-terminal cap domain-containing protein</fullName>
    </recommendedName>
</protein>
<proteinExistence type="predicted"/>
<gene>
    <name evidence="6" type="ORF">EW640_00470</name>
</gene>
<keyword evidence="3" id="KW-0418">Kinase</keyword>
<name>A0A6G8KTL7_9MICO</name>
<evidence type="ECO:0000313" key="6">
    <source>
        <dbReference type="EMBL" id="QIN27925.1"/>
    </source>
</evidence>
<evidence type="ECO:0000259" key="5">
    <source>
        <dbReference type="Pfam" id="PF18085"/>
    </source>
</evidence>
<evidence type="ECO:0000313" key="7">
    <source>
        <dbReference type="Proteomes" id="UP000501518"/>
    </source>
</evidence>
<dbReference type="GO" id="GO:0016301">
    <property type="term" value="F:kinase activity"/>
    <property type="evidence" value="ECO:0007669"/>
    <property type="project" value="UniProtKB-KW"/>
</dbReference>
<dbReference type="AlphaFoldDB" id="A0A6G8KTL7"/>
<keyword evidence="4" id="KW-0067">ATP-binding</keyword>
<evidence type="ECO:0000256" key="2">
    <source>
        <dbReference type="ARBA" id="ARBA00022741"/>
    </source>
</evidence>
<evidence type="ECO:0000256" key="3">
    <source>
        <dbReference type="ARBA" id="ARBA00022777"/>
    </source>
</evidence>
<sequence length="198" mass="21447">MAQLYDAELSPGKLELVQTWLPSQEWSGLDAEVPLEVVTSYRFDDPAGEVGIEMHLVRAADDADGPIYQVPVTYRGAPLEGAEDALITTMEHSVLGKRWVYDAVADPVFVEQARRTIAEADTSAEEIIVDGDNPGPRTDIADARGTGWDAAIKAVEEADLNVTRLLEADQLAGAETGPGMLMATWDGQPEPVELMRLV</sequence>
<organism evidence="6 7">
    <name type="scientific">Brevibacterium luteolum</name>
    <dbReference type="NCBI Taxonomy" id="199591"/>
    <lineage>
        <taxon>Bacteria</taxon>
        <taxon>Bacillati</taxon>
        <taxon>Actinomycetota</taxon>
        <taxon>Actinomycetes</taxon>
        <taxon>Micrococcales</taxon>
        <taxon>Brevibacteriaceae</taxon>
        <taxon>Brevibacterium</taxon>
    </lineage>
</organism>
<dbReference type="KEGG" id="blut:EW640_00470"/>
<dbReference type="Proteomes" id="UP000501518">
    <property type="component" value="Chromosome"/>
</dbReference>
<keyword evidence="1" id="KW-0808">Transferase</keyword>
<dbReference type="InterPro" id="IPR040999">
    <property type="entry name" value="Mak_N_cap"/>
</dbReference>
<dbReference type="Pfam" id="PF18085">
    <property type="entry name" value="Mak_N_cap"/>
    <property type="match status" value="1"/>
</dbReference>
<dbReference type="NCBIfam" id="NF047744">
    <property type="entry name" value="CG0192_rel"/>
    <property type="match status" value="1"/>
</dbReference>
<evidence type="ECO:0000256" key="4">
    <source>
        <dbReference type="ARBA" id="ARBA00022840"/>
    </source>
</evidence>
<reference evidence="6 7" key="1">
    <citation type="submission" date="2019-02" db="EMBL/GenBank/DDBJ databases">
        <title>Complete Genome Sequence and Methylome Analysis of Brevibacterium luteolum NEB1784.</title>
        <authorList>
            <person name="Fomenkov A."/>
            <person name="Roberts R.J."/>
        </authorList>
    </citation>
    <scope>NUCLEOTIDE SEQUENCE [LARGE SCALE GENOMIC DNA]</scope>
    <source>
        <strain evidence="6 7">NEB1784</strain>
    </source>
</reference>